<evidence type="ECO:0000313" key="2">
    <source>
        <dbReference type="Proteomes" id="UP000244110"/>
    </source>
</evidence>
<dbReference type="AlphaFoldDB" id="A0A2T5IQQ5"/>
<reference evidence="1 2" key="1">
    <citation type="submission" date="2018-04" db="EMBL/GenBank/DDBJ databases">
        <title>Active sludge and wastewater microbial communities from Klosterneuburg, Austria.</title>
        <authorList>
            <person name="Wagner M."/>
        </authorList>
    </citation>
    <scope>NUCLEOTIDE SEQUENCE [LARGE SCALE GENOMIC DNA]</scope>
    <source>
        <strain evidence="1 2">Nm4</strain>
    </source>
</reference>
<sequence>LFNGELVGYAMNERMTRSLVIQALFRATAKKYPDKGLIAHSDSKNTCTRFQ</sequence>
<accession>A0A2T5IQQ5</accession>
<protein>
    <submittedName>
        <fullName evidence="1">Uncharacterized protein</fullName>
    </submittedName>
</protein>
<dbReference type="EMBL" id="QAOL01000011">
    <property type="protein sequence ID" value="PTQ86167.1"/>
    <property type="molecule type" value="Genomic_DNA"/>
</dbReference>
<gene>
    <name evidence="1" type="ORF">C8R28_101185</name>
</gene>
<comment type="caution">
    <text evidence="1">The sequence shown here is derived from an EMBL/GenBank/DDBJ whole genome shotgun (WGS) entry which is preliminary data.</text>
</comment>
<dbReference type="Proteomes" id="UP000244110">
    <property type="component" value="Unassembled WGS sequence"/>
</dbReference>
<evidence type="ECO:0000313" key="1">
    <source>
        <dbReference type="EMBL" id="PTQ86167.1"/>
    </source>
</evidence>
<proteinExistence type="predicted"/>
<feature type="non-terminal residue" evidence="1">
    <location>
        <position position="1"/>
    </location>
</feature>
<organism evidence="1 2">
    <name type="scientific">Nitrosomonas ureae</name>
    <dbReference type="NCBI Taxonomy" id="44577"/>
    <lineage>
        <taxon>Bacteria</taxon>
        <taxon>Pseudomonadati</taxon>
        <taxon>Pseudomonadota</taxon>
        <taxon>Betaproteobacteria</taxon>
        <taxon>Nitrosomonadales</taxon>
        <taxon>Nitrosomonadaceae</taxon>
        <taxon>Nitrosomonas</taxon>
    </lineage>
</organism>
<name>A0A2T5IQQ5_9PROT</name>